<feature type="transmembrane region" description="Helical" evidence="3">
    <location>
        <begin position="322"/>
        <end position="340"/>
    </location>
</feature>
<dbReference type="InterPro" id="IPR036259">
    <property type="entry name" value="MFS_trans_sf"/>
</dbReference>
<comment type="similarity">
    <text evidence="1">Belongs to the sodium:galactoside symporter (TC 2.A.2) family.</text>
</comment>
<dbReference type="OrthoDB" id="9764596at2"/>
<feature type="transmembrane region" description="Helical" evidence="3">
    <location>
        <begin position="379"/>
        <end position="401"/>
    </location>
</feature>
<protein>
    <recommendedName>
        <fullName evidence="6">MFS transporter</fullName>
    </recommendedName>
</protein>
<dbReference type="GO" id="GO:0005886">
    <property type="term" value="C:plasma membrane"/>
    <property type="evidence" value="ECO:0007669"/>
    <property type="project" value="TreeGrafter"/>
</dbReference>
<dbReference type="Pfam" id="PF13347">
    <property type="entry name" value="MFS_2"/>
    <property type="match status" value="1"/>
</dbReference>
<dbReference type="EMBL" id="QFYS01000006">
    <property type="protein sequence ID" value="RAK64374.1"/>
    <property type="molecule type" value="Genomic_DNA"/>
</dbReference>
<keyword evidence="5" id="KW-1185">Reference proteome</keyword>
<evidence type="ECO:0000256" key="1">
    <source>
        <dbReference type="ARBA" id="ARBA00009617"/>
    </source>
</evidence>
<feature type="region of interest" description="Disordered" evidence="2">
    <location>
        <begin position="1"/>
        <end position="22"/>
    </location>
</feature>
<dbReference type="Proteomes" id="UP000249524">
    <property type="component" value="Unassembled WGS sequence"/>
</dbReference>
<feature type="transmembrane region" description="Helical" evidence="3">
    <location>
        <begin position="284"/>
        <end position="302"/>
    </location>
</feature>
<organism evidence="4 5">
    <name type="scientific">Phenylobacterium kunshanense</name>
    <dbReference type="NCBI Taxonomy" id="1445034"/>
    <lineage>
        <taxon>Bacteria</taxon>
        <taxon>Pseudomonadati</taxon>
        <taxon>Pseudomonadota</taxon>
        <taxon>Alphaproteobacteria</taxon>
        <taxon>Caulobacterales</taxon>
        <taxon>Caulobacteraceae</taxon>
        <taxon>Phenylobacterium</taxon>
    </lineage>
</organism>
<proteinExistence type="inferred from homology"/>
<feature type="transmembrane region" description="Helical" evidence="3">
    <location>
        <begin position="75"/>
        <end position="102"/>
    </location>
</feature>
<dbReference type="PANTHER" id="PTHR11328">
    <property type="entry name" value="MAJOR FACILITATOR SUPERFAMILY DOMAIN-CONTAINING PROTEIN"/>
    <property type="match status" value="1"/>
</dbReference>
<feature type="compositionally biased region" description="Polar residues" evidence="2">
    <location>
        <begin position="12"/>
        <end position="22"/>
    </location>
</feature>
<evidence type="ECO:0000256" key="2">
    <source>
        <dbReference type="SAM" id="MobiDB-lite"/>
    </source>
</evidence>
<keyword evidence="3" id="KW-0472">Membrane</keyword>
<sequence>MTVATPSRPDTVGSNKNRSGGTSVAVVEGVGGSIPASDGAVESAAHAKPPGGVKFFYSVGQIVESGYLAVNGFIFFYYTAVLGLSGSMVGAALAISLVLDAVADPLIGSWSDSVRSRFGRRLPVMLIGAPLTMVTMGLLFSPPAGLTPFLLFLWLTVTKMSVRAFASVYNIPYFALAGEMSDDYAERARIVAWRLLAGVLATVLINALAYSIFFAGEGGLQRPGNYPSFGWAIAAIVLAGGLICCAGIWRYAARLPQPVHAPEPMGRRFLGELTEMARNRSFRILFLSMLLFTSAAGLHSALQSHNYVFVWKLRPETIQYTVYAYLFGILIGIPMTPALLRGMEKKAVVVMGLAAIVVAYTVLPVLRVAEVFTLTGVEALPWLCATTFFVGIASGLIFIAYPSMMSDAADEHEQLFGVRREGLFFSGLGFAGKAAAGVGTLVGGFALDLLRFPRDLGRQVDAVVAEDVLKGLVIGWGPLPAALCILGALIFAPYAITRARHEQIVANLRAKRAAQAAPGLGP</sequence>
<dbReference type="AlphaFoldDB" id="A0A328BET8"/>
<dbReference type="PANTHER" id="PTHR11328:SF24">
    <property type="entry name" value="MAJOR FACILITATOR SUPERFAMILY (MFS) PROFILE DOMAIN-CONTAINING PROTEIN"/>
    <property type="match status" value="1"/>
</dbReference>
<keyword evidence="3" id="KW-0812">Transmembrane</keyword>
<gene>
    <name evidence="4" type="ORF">DJ019_14500</name>
</gene>
<dbReference type="Gene3D" id="1.20.1250.20">
    <property type="entry name" value="MFS general substrate transporter like domains"/>
    <property type="match status" value="1"/>
</dbReference>
<feature type="transmembrane region" description="Helical" evidence="3">
    <location>
        <begin position="422"/>
        <end position="447"/>
    </location>
</feature>
<dbReference type="GO" id="GO:0015293">
    <property type="term" value="F:symporter activity"/>
    <property type="evidence" value="ECO:0007669"/>
    <property type="project" value="InterPro"/>
</dbReference>
<evidence type="ECO:0000313" key="4">
    <source>
        <dbReference type="EMBL" id="RAK64374.1"/>
    </source>
</evidence>
<accession>A0A328BET8</accession>
<reference evidence="4 5" key="1">
    <citation type="submission" date="2018-05" db="EMBL/GenBank/DDBJ databases">
        <authorList>
            <person name="Lanie J.A."/>
            <person name="Ng W.-L."/>
            <person name="Kazmierczak K.M."/>
            <person name="Andrzejewski T.M."/>
            <person name="Davidsen T.M."/>
            <person name="Wayne K.J."/>
            <person name="Tettelin H."/>
            <person name="Glass J.I."/>
            <person name="Rusch D."/>
            <person name="Podicherti R."/>
            <person name="Tsui H.-C.T."/>
            <person name="Winkler M.E."/>
        </authorList>
    </citation>
    <scope>NUCLEOTIDE SEQUENCE [LARGE SCALE GENOMIC DNA]</scope>
    <source>
        <strain evidence="4 5">BUT-10</strain>
    </source>
</reference>
<evidence type="ECO:0008006" key="6">
    <source>
        <dbReference type="Google" id="ProtNLM"/>
    </source>
</evidence>
<evidence type="ECO:0000313" key="5">
    <source>
        <dbReference type="Proteomes" id="UP000249524"/>
    </source>
</evidence>
<dbReference type="SUPFAM" id="SSF103473">
    <property type="entry name" value="MFS general substrate transporter"/>
    <property type="match status" value="1"/>
</dbReference>
<feature type="transmembrane region" description="Helical" evidence="3">
    <location>
        <begin position="347"/>
        <end position="367"/>
    </location>
</feature>
<dbReference type="GO" id="GO:0008643">
    <property type="term" value="P:carbohydrate transport"/>
    <property type="evidence" value="ECO:0007669"/>
    <property type="project" value="InterPro"/>
</dbReference>
<keyword evidence="3" id="KW-1133">Transmembrane helix</keyword>
<feature type="transmembrane region" description="Helical" evidence="3">
    <location>
        <begin position="473"/>
        <end position="496"/>
    </location>
</feature>
<name>A0A328BET8_9CAUL</name>
<dbReference type="InterPro" id="IPR039672">
    <property type="entry name" value="MFS_2"/>
</dbReference>
<feature type="transmembrane region" description="Helical" evidence="3">
    <location>
        <begin position="191"/>
        <end position="216"/>
    </location>
</feature>
<comment type="caution">
    <text evidence="4">The sequence shown here is derived from an EMBL/GenBank/DDBJ whole genome shotgun (WGS) entry which is preliminary data.</text>
</comment>
<evidence type="ECO:0000256" key="3">
    <source>
        <dbReference type="SAM" id="Phobius"/>
    </source>
</evidence>
<feature type="transmembrane region" description="Helical" evidence="3">
    <location>
        <begin position="228"/>
        <end position="249"/>
    </location>
</feature>